<dbReference type="GO" id="GO:0016491">
    <property type="term" value="F:oxidoreductase activity"/>
    <property type="evidence" value="ECO:0007669"/>
    <property type="project" value="InterPro"/>
</dbReference>
<evidence type="ECO:0000256" key="1">
    <source>
        <dbReference type="ARBA" id="ARBA00004370"/>
    </source>
</evidence>
<dbReference type="Pfam" id="PF04116">
    <property type="entry name" value="FA_hydroxylase"/>
    <property type="match status" value="1"/>
</dbReference>
<dbReference type="GO" id="GO:0008610">
    <property type="term" value="P:lipid biosynthetic process"/>
    <property type="evidence" value="ECO:0007669"/>
    <property type="project" value="InterPro"/>
</dbReference>
<dbReference type="EnsemblMetazoa" id="XM_011406516.2">
    <property type="protein sequence ID" value="XP_011404818.2"/>
    <property type="gene ID" value="LOC105313242"/>
</dbReference>
<dbReference type="eggNOG" id="KOG0873">
    <property type="taxonomic scope" value="Eukaryota"/>
</dbReference>
<dbReference type="KEGG" id="aqu:105313242"/>
<dbReference type="AlphaFoldDB" id="A0A1X7VSR4"/>
<evidence type="ECO:0000313" key="7">
    <source>
        <dbReference type="EnsemblMetazoa" id="Aqu2.1.43421_001"/>
    </source>
</evidence>
<feature type="domain" description="Fatty acid hydroxylase" evidence="6">
    <location>
        <begin position="99"/>
        <end position="231"/>
    </location>
</feature>
<evidence type="ECO:0000256" key="2">
    <source>
        <dbReference type="ARBA" id="ARBA00022692"/>
    </source>
</evidence>
<keyword evidence="2 5" id="KW-0812">Transmembrane</keyword>
<reference evidence="7" key="2">
    <citation type="submission" date="2017-05" db="UniProtKB">
        <authorList>
            <consortium name="EnsemblMetazoa"/>
        </authorList>
    </citation>
    <scope>IDENTIFICATION</scope>
</reference>
<keyword evidence="3 5" id="KW-1133">Transmembrane helix</keyword>
<feature type="transmembrane region" description="Helical" evidence="5">
    <location>
        <begin position="51"/>
        <end position="74"/>
    </location>
</feature>
<organism evidence="7">
    <name type="scientific">Amphimedon queenslandica</name>
    <name type="common">Sponge</name>
    <dbReference type="NCBI Taxonomy" id="400682"/>
    <lineage>
        <taxon>Eukaryota</taxon>
        <taxon>Metazoa</taxon>
        <taxon>Porifera</taxon>
        <taxon>Demospongiae</taxon>
        <taxon>Heteroscleromorpha</taxon>
        <taxon>Haplosclerida</taxon>
        <taxon>Niphatidae</taxon>
        <taxon>Amphimedon</taxon>
    </lineage>
</organism>
<evidence type="ECO:0000259" key="6">
    <source>
        <dbReference type="Pfam" id="PF04116"/>
    </source>
</evidence>
<dbReference type="PANTHER" id="PTHR11863">
    <property type="entry name" value="STEROL DESATURASE"/>
    <property type="match status" value="1"/>
</dbReference>
<proteinExistence type="predicted"/>
<comment type="subcellular location">
    <subcellularLocation>
        <location evidence="1">Membrane</location>
    </subcellularLocation>
</comment>
<gene>
    <name evidence="7" type="primary">105313242</name>
</gene>
<feature type="transmembrane region" description="Helical" evidence="5">
    <location>
        <begin position="6"/>
        <end position="30"/>
    </location>
</feature>
<name>A0A1X7VSR4_AMPQE</name>
<dbReference type="GO" id="GO:0016020">
    <property type="term" value="C:membrane"/>
    <property type="evidence" value="ECO:0007669"/>
    <property type="project" value="UniProtKB-SubCell"/>
</dbReference>
<evidence type="ECO:0000256" key="5">
    <source>
        <dbReference type="SAM" id="Phobius"/>
    </source>
</evidence>
<evidence type="ECO:0000256" key="3">
    <source>
        <dbReference type="ARBA" id="ARBA00022989"/>
    </source>
</evidence>
<evidence type="ECO:0000313" key="8">
    <source>
        <dbReference type="Proteomes" id="UP000007879"/>
    </source>
</evidence>
<dbReference type="GO" id="GO:0005506">
    <property type="term" value="F:iron ion binding"/>
    <property type="evidence" value="ECO:0007669"/>
    <property type="project" value="InterPro"/>
</dbReference>
<dbReference type="STRING" id="400682.A0A1X7VSR4"/>
<accession>A0A1X7VSR4</accession>
<evidence type="ECO:0000256" key="4">
    <source>
        <dbReference type="ARBA" id="ARBA00023136"/>
    </source>
</evidence>
<dbReference type="EnsemblMetazoa" id="Aqu2.1.43421_001">
    <property type="protein sequence ID" value="Aqu2.1.43421_001"/>
    <property type="gene ID" value="Aqu2.1.43421"/>
</dbReference>
<reference evidence="8" key="1">
    <citation type="journal article" date="2010" name="Nature">
        <title>The Amphimedon queenslandica genome and the evolution of animal complexity.</title>
        <authorList>
            <person name="Srivastava M."/>
            <person name="Simakov O."/>
            <person name="Chapman J."/>
            <person name="Fahey B."/>
            <person name="Gauthier M.E."/>
            <person name="Mitros T."/>
            <person name="Richards G.S."/>
            <person name="Conaco C."/>
            <person name="Dacre M."/>
            <person name="Hellsten U."/>
            <person name="Larroux C."/>
            <person name="Putnam N.H."/>
            <person name="Stanke M."/>
            <person name="Adamska M."/>
            <person name="Darling A."/>
            <person name="Degnan S.M."/>
            <person name="Oakley T.H."/>
            <person name="Plachetzki D.C."/>
            <person name="Zhai Y."/>
            <person name="Adamski M."/>
            <person name="Calcino A."/>
            <person name="Cummins S.F."/>
            <person name="Goodstein D.M."/>
            <person name="Harris C."/>
            <person name="Jackson D.J."/>
            <person name="Leys S.P."/>
            <person name="Shu S."/>
            <person name="Woodcroft B.J."/>
            <person name="Vervoort M."/>
            <person name="Kosik K.S."/>
            <person name="Manning G."/>
            <person name="Degnan B.M."/>
            <person name="Rokhsar D.S."/>
        </authorList>
    </citation>
    <scope>NUCLEOTIDE SEQUENCE [LARGE SCALE GENOMIC DNA]</scope>
</reference>
<dbReference type="InterPro" id="IPR050307">
    <property type="entry name" value="Sterol_Desaturase_Related"/>
</dbReference>
<sequence length="241" mass="28357">MMEEMLWFVFVSIGLHFGMVCLLSGFYGFIDHFSLFQDSKFQKKSGHSNPNLTDCVVVLFKNIFIYDLIGLPIIYLALKQRVTFTGPFPTWPEILVHIPLCVIVEDTLFYWIHRLLHTPFLYKHLHKMHHQFHQPIALSFQYTHPIENFMTAGIPLFAGPLLLGSHVYTVWLWMCVRITESMDGHSGYDLWFMPFRYFPFRPGAQVHDYHHSHNVGNYGSFFTLWDKLCGTDHSFKAYKKN</sequence>
<dbReference type="InParanoid" id="A0A1X7VSR4"/>
<protein>
    <recommendedName>
        <fullName evidence="6">Fatty acid hydroxylase domain-containing protein</fullName>
    </recommendedName>
</protein>
<keyword evidence="4 5" id="KW-0472">Membrane</keyword>
<dbReference type="InterPro" id="IPR006694">
    <property type="entry name" value="Fatty_acid_hydroxylase"/>
</dbReference>
<keyword evidence="8" id="KW-1185">Reference proteome</keyword>
<dbReference type="Proteomes" id="UP000007879">
    <property type="component" value="Unassembled WGS sequence"/>
</dbReference>
<feature type="transmembrane region" description="Helical" evidence="5">
    <location>
        <begin position="94"/>
        <end position="112"/>
    </location>
</feature>
<dbReference type="OrthoDB" id="408954at2759"/>